<dbReference type="InterPro" id="IPR001715">
    <property type="entry name" value="CH_dom"/>
</dbReference>
<dbReference type="Pfam" id="PF19047">
    <property type="entry name" value="HOOK_N"/>
    <property type="match status" value="1"/>
</dbReference>
<evidence type="ECO:0000256" key="4">
    <source>
        <dbReference type="ARBA" id="ARBA00022701"/>
    </source>
</evidence>
<dbReference type="RefSeq" id="XP_019863836.1">
    <property type="nucleotide sequence ID" value="XM_020008277.1"/>
</dbReference>
<evidence type="ECO:0000256" key="6">
    <source>
        <dbReference type="ARBA" id="ARBA00023212"/>
    </source>
</evidence>
<keyword evidence="5" id="KW-0175">Coiled coil</keyword>
<reference evidence="8" key="2">
    <citation type="submission" date="2024-06" db="UniProtKB">
        <authorList>
            <consortium name="EnsemblMetazoa"/>
        </authorList>
    </citation>
    <scope>IDENTIFICATION</scope>
</reference>
<keyword evidence="4" id="KW-0493">Microtubule</keyword>
<dbReference type="PANTHER" id="PTHR18947">
    <property type="entry name" value="HOOK PROTEINS"/>
    <property type="match status" value="1"/>
</dbReference>
<evidence type="ECO:0000256" key="5">
    <source>
        <dbReference type="ARBA" id="ARBA00023054"/>
    </source>
</evidence>
<dbReference type="GO" id="GO:0051959">
    <property type="term" value="F:dynein light intermediate chain binding"/>
    <property type="evidence" value="ECO:0007669"/>
    <property type="project" value="TreeGrafter"/>
</dbReference>
<dbReference type="GO" id="GO:0005813">
    <property type="term" value="C:centrosome"/>
    <property type="evidence" value="ECO:0007669"/>
    <property type="project" value="TreeGrafter"/>
</dbReference>
<dbReference type="Proteomes" id="UP000007879">
    <property type="component" value="Unassembled WGS sequence"/>
</dbReference>
<keyword evidence="9" id="KW-1185">Reference proteome</keyword>
<organism evidence="8 9">
    <name type="scientific">Amphimedon queenslandica</name>
    <name type="common">Sponge</name>
    <dbReference type="NCBI Taxonomy" id="400682"/>
    <lineage>
        <taxon>Eukaryota</taxon>
        <taxon>Metazoa</taxon>
        <taxon>Porifera</taxon>
        <taxon>Demospongiae</taxon>
        <taxon>Heteroscleromorpha</taxon>
        <taxon>Haplosclerida</taxon>
        <taxon>Niphatidae</taxon>
        <taxon>Amphimedon</taxon>
    </lineage>
</organism>
<dbReference type="SUPFAM" id="SSF116907">
    <property type="entry name" value="Hook domain"/>
    <property type="match status" value="1"/>
</dbReference>
<evidence type="ECO:0000256" key="3">
    <source>
        <dbReference type="ARBA" id="ARBA00022490"/>
    </source>
</evidence>
<sequence>MASEDSRDFEPYPALVTWLENCLVLSGAGGGYSMDISDISDGTAIAACLMHVDPQYFTKQWGTKIIPEASASWRLKMSNLKKILKSMQEYYGETLHVNLGKFTIPDVSKIAEHSNEEEMVRLLQLLLGIAVQCEDKESN</sequence>
<evidence type="ECO:0000259" key="7">
    <source>
        <dbReference type="PROSITE" id="PS50021"/>
    </source>
</evidence>
<dbReference type="GO" id="GO:0008017">
    <property type="term" value="F:microtubule binding"/>
    <property type="evidence" value="ECO:0007669"/>
    <property type="project" value="TreeGrafter"/>
</dbReference>
<dbReference type="GO" id="GO:0030705">
    <property type="term" value="P:cytoskeleton-dependent intracellular transport"/>
    <property type="evidence" value="ECO:0007669"/>
    <property type="project" value="InterPro"/>
</dbReference>
<dbReference type="GO" id="GO:0031122">
    <property type="term" value="P:cytoplasmic microtubule organization"/>
    <property type="evidence" value="ECO:0007669"/>
    <property type="project" value="TreeGrafter"/>
</dbReference>
<dbReference type="PROSITE" id="PS50021">
    <property type="entry name" value="CH"/>
    <property type="match status" value="1"/>
</dbReference>
<dbReference type="GeneID" id="109593004"/>
<keyword evidence="3" id="KW-0963">Cytoplasm</keyword>
<dbReference type="PANTHER" id="PTHR18947:SF39">
    <property type="entry name" value="PROTEIN HOOK"/>
    <property type="match status" value="1"/>
</dbReference>
<dbReference type="GO" id="GO:0005737">
    <property type="term" value="C:cytoplasm"/>
    <property type="evidence" value="ECO:0007669"/>
    <property type="project" value="TreeGrafter"/>
</dbReference>
<comment type="similarity">
    <text evidence="2">Belongs to the hook family.</text>
</comment>
<reference evidence="9" key="1">
    <citation type="journal article" date="2010" name="Nature">
        <title>The Amphimedon queenslandica genome and the evolution of animal complexity.</title>
        <authorList>
            <person name="Srivastava M."/>
            <person name="Simakov O."/>
            <person name="Chapman J."/>
            <person name="Fahey B."/>
            <person name="Gauthier M.E."/>
            <person name="Mitros T."/>
            <person name="Richards G.S."/>
            <person name="Conaco C."/>
            <person name="Dacre M."/>
            <person name="Hellsten U."/>
            <person name="Larroux C."/>
            <person name="Putnam N.H."/>
            <person name="Stanke M."/>
            <person name="Adamska M."/>
            <person name="Darling A."/>
            <person name="Degnan S.M."/>
            <person name="Oakley T.H."/>
            <person name="Plachetzki D.C."/>
            <person name="Zhai Y."/>
            <person name="Adamski M."/>
            <person name="Calcino A."/>
            <person name="Cummins S.F."/>
            <person name="Goodstein D.M."/>
            <person name="Harris C."/>
            <person name="Jackson D.J."/>
            <person name="Leys S.P."/>
            <person name="Shu S."/>
            <person name="Woodcroft B.J."/>
            <person name="Vervoort M."/>
            <person name="Kosik K.S."/>
            <person name="Manning G."/>
            <person name="Degnan B.M."/>
            <person name="Rokhsar D.S."/>
        </authorList>
    </citation>
    <scope>NUCLEOTIDE SEQUENCE [LARGE SCALE GENOMIC DNA]</scope>
</reference>
<keyword evidence="6" id="KW-0206">Cytoskeleton</keyword>
<dbReference type="AlphaFoldDB" id="A0AAN0K3A9"/>
<dbReference type="GO" id="GO:0005874">
    <property type="term" value="C:microtubule"/>
    <property type="evidence" value="ECO:0007669"/>
    <property type="project" value="UniProtKB-KW"/>
</dbReference>
<evidence type="ECO:0000313" key="9">
    <source>
        <dbReference type="Proteomes" id="UP000007879"/>
    </source>
</evidence>
<proteinExistence type="inferred from homology"/>
<dbReference type="EnsemblMetazoa" id="XM_020008277.1">
    <property type="protein sequence ID" value="XP_019863836.1"/>
    <property type="gene ID" value="LOC109593004"/>
</dbReference>
<feature type="domain" description="Calponin-homology (CH)" evidence="7">
    <location>
        <begin position="9"/>
        <end position="130"/>
    </location>
</feature>
<dbReference type="InterPro" id="IPR043936">
    <property type="entry name" value="HOOK_N"/>
</dbReference>
<dbReference type="KEGG" id="aqu:109593004"/>
<dbReference type="FunFam" id="1.10.418.10:FF:000024">
    <property type="entry name" value="Hook homolog 3 (Drosophila)"/>
    <property type="match status" value="1"/>
</dbReference>
<comment type="subcellular location">
    <subcellularLocation>
        <location evidence="1">Cytoplasm</location>
        <location evidence="1">Cytoskeleton</location>
    </subcellularLocation>
</comment>
<name>A0AAN0K3A9_AMPQE</name>
<evidence type="ECO:0000256" key="2">
    <source>
        <dbReference type="ARBA" id="ARBA00006946"/>
    </source>
</evidence>
<evidence type="ECO:0000313" key="8">
    <source>
        <dbReference type="EnsemblMetazoa" id="XP_019863836.1"/>
    </source>
</evidence>
<protein>
    <recommendedName>
        <fullName evidence="7">Calponin-homology (CH) domain-containing protein</fullName>
    </recommendedName>
</protein>
<dbReference type="Gene3D" id="1.10.418.10">
    <property type="entry name" value="Calponin-like domain"/>
    <property type="match status" value="1"/>
</dbReference>
<accession>A0AAN0K3A9</accession>
<dbReference type="InterPro" id="IPR036872">
    <property type="entry name" value="CH_dom_sf"/>
</dbReference>
<evidence type="ECO:0000256" key="1">
    <source>
        <dbReference type="ARBA" id="ARBA00004245"/>
    </source>
</evidence>